<evidence type="ECO:0000313" key="2">
    <source>
        <dbReference type="EMBL" id="NLR92045.1"/>
    </source>
</evidence>
<name>A0A7X8XWF4_9BACT</name>
<sequence length="163" mass="19268">MNSHIEQIQDNTNHLVTFLENLDLSNEKPTKDQEWSILEILEHIYITDRGIYNMLSKPTDLVAESDEIAGKGKLEHILINKRANKVKSPDSFVPKGIYKDVDSFKKEFLAFRNAMVDDIINERFLIDQRIHKHFVLGEMTISDWIYFIIYHTNRHLEQIKERI</sequence>
<accession>A0A7X8XWF4</accession>
<evidence type="ECO:0000259" key="1">
    <source>
        <dbReference type="Pfam" id="PF12867"/>
    </source>
</evidence>
<evidence type="ECO:0000313" key="3">
    <source>
        <dbReference type="Proteomes" id="UP000585050"/>
    </source>
</evidence>
<proteinExistence type="predicted"/>
<protein>
    <submittedName>
        <fullName evidence="2">DinB family protein</fullName>
    </submittedName>
</protein>
<dbReference type="EMBL" id="JABAIL010000003">
    <property type="protein sequence ID" value="NLR92045.1"/>
    <property type="molecule type" value="Genomic_DNA"/>
</dbReference>
<dbReference type="InterPro" id="IPR024775">
    <property type="entry name" value="DinB-like"/>
</dbReference>
<dbReference type="Pfam" id="PF12867">
    <property type="entry name" value="DinB_2"/>
    <property type="match status" value="1"/>
</dbReference>
<dbReference type="AlphaFoldDB" id="A0A7X8XWF4"/>
<keyword evidence="3" id="KW-1185">Reference proteome</keyword>
<dbReference type="InterPro" id="IPR034660">
    <property type="entry name" value="DinB/YfiT-like"/>
</dbReference>
<reference evidence="2 3" key="1">
    <citation type="submission" date="2020-04" db="EMBL/GenBank/DDBJ databases">
        <title>Flammeovirga sp. SR4, a novel species isolated from seawater.</title>
        <authorList>
            <person name="Wang X."/>
        </authorList>
    </citation>
    <scope>NUCLEOTIDE SEQUENCE [LARGE SCALE GENOMIC DNA]</scope>
    <source>
        <strain evidence="2 3">SR4</strain>
    </source>
</reference>
<organism evidence="2 3">
    <name type="scientific">Flammeovirga agarivorans</name>
    <dbReference type="NCBI Taxonomy" id="2726742"/>
    <lineage>
        <taxon>Bacteria</taxon>
        <taxon>Pseudomonadati</taxon>
        <taxon>Bacteroidota</taxon>
        <taxon>Cytophagia</taxon>
        <taxon>Cytophagales</taxon>
        <taxon>Flammeovirgaceae</taxon>
        <taxon>Flammeovirga</taxon>
    </lineage>
</organism>
<feature type="domain" description="DinB-like" evidence="1">
    <location>
        <begin position="6"/>
        <end position="159"/>
    </location>
</feature>
<dbReference type="SUPFAM" id="SSF109854">
    <property type="entry name" value="DinB/YfiT-like putative metalloenzymes"/>
    <property type="match status" value="1"/>
</dbReference>
<gene>
    <name evidence="2" type="ORF">HGP29_12540</name>
</gene>
<dbReference type="Gene3D" id="1.20.120.450">
    <property type="entry name" value="dinb family like domain"/>
    <property type="match status" value="1"/>
</dbReference>
<comment type="caution">
    <text evidence="2">The sequence shown here is derived from an EMBL/GenBank/DDBJ whole genome shotgun (WGS) entry which is preliminary data.</text>
</comment>
<dbReference type="Proteomes" id="UP000585050">
    <property type="component" value="Unassembled WGS sequence"/>
</dbReference>
<dbReference type="RefSeq" id="WP_168882750.1">
    <property type="nucleotide sequence ID" value="NZ_JABAIL010000003.1"/>
</dbReference>